<gene>
    <name evidence="2" type="ORF">JZ751_026917</name>
</gene>
<organism evidence="2 3">
    <name type="scientific">Albula glossodonta</name>
    <name type="common">roundjaw bonefish</name>
    <dbReference type="NCBI Taxonomy" id="121402"/>
    <lineage>
        <taxon>Eukaryota</taxon>
        <taxon>Metazoa</taxon>
        <taxon>Chordata</taxon>
        <taxon>Craniata</taxon>
        <taxon>Vertebrata</taxon>
        <taxon>Euteleostomi</taxon>
        <taxon>Actinopterygii</taxon>
        <taxon>Neopterygii</taxon>
        <taxon>Teleostei</taxon>
        <taxon>Albuliformes</taxon>
        <taxon>Albulidae</taxon>
        <taxon>Albula</taxon>
    </lineage>
</organism>
<reference evidence="2" key="1">
    <citation type="thesis" date="2021" institute="BYU ScholarsArchive" country="Provo, UT, USA">
        <title>Applications of and Algorithms for Genome Assembly and Genomic Analyses with an Emphasis on Marine Teleosts.</title>
        <authorList>
            <person name="Pickett B.D."/>
        </authorList>
    </citation>
    <scope>NUCLEOTIDE SEQUENCE</scope>
    <source>
        <strain evidence="2">HI-2016</strain>
    </source>
</reference>
<name>A0A8T2PHB1_9TELE</name>
<feature type="region of interest" description="Disordered" evidence="1">
    <location>
        <begin position="38"/>
        <end position="57"/>
    </location>
</feature>
<dbReference type="Proteomes" id="UP000824540">
    <property type="component" value="Unassembled WGS sequence"/>
</dbReference>
<dbReference type="EMBL" id="JAFBMS010000008">
    <property type="protein sequence ID" value="KAG9350551.1"/>
    <property type="molecule type" value="Genomic_DNA"/>
</dbReference>
<protein>
    <submittedName>
        <fullName evidence="2">Uncharacterized protein</fullName>
    </submittedName>
</protein>
<dbReference type="OrthoDB" id="6537866at2759"/>
<keyword evidence="3" id="KW-1185">Reference proteome</keyword>
<comment type="caution">
    <text evidence="2">The sequence shown here is derived from an EMBL/GenBank/DDBJ whole genome shotgun (WGS) entry which is preliminary data.</text>
</comment>
<dbReference type="AlphaFoldDB" id="A0A8T2PHB1"/>
<evidence type="ECO:0000313" key="2">
    <source>
        <dbReference type="EMBL" id="KAG9350551.1"/>
    </source>
</evidence>
<evidence type="ECO:0000313" key="3">
    <source>
        <dbReference type="Proteomes" id="UP000824540"/>
    </source>
</evidence>
<accession>A0A8T2PHB1</accession>
<proteinExistence type="predicted"/>
<evidence type="ECO:0000256" key="1">
    <source>
        <dbReference type="SAM" id="MobiDB-lite"/>
    </source>
</evidence>
<sequence length="151" mass="16823">MCGDPWPFYARLERLVPVDSALALSLDVASCSMVQLKHTSRGSSPPPEGANKVQSPNGFRHVPQRDVEVPLHLLRYVCLFCGKHGLSLMKDCFEFGTPESLPFPIAHAFITIVSNIRIWLHIPAVMQHIIPFRTYVISSSRCSNSSAHALR</sequence>